<evidence type="ECO:0000313" key="4">
    <source>
        <dbReference type="Proteomes" id="UP001432146"/>
    </source>
</evidence>
<evidence type="ECO:0000259" key="2">
    <source>
        <dbReference type="PROSITE" id="PS51497"/>
    </source>
</evidence>
<keyword evidence="4" id="KW-1185">Reference proteome</keyword>
<protein>
    <recommendedName>
        <fullName evidence="2">UMA domain-containing protein</fullName>
    </recommendedName>
</protein>
<comment type="caution">
    <text evidence="3">The sequence shown here is derived from an EMBL/GenBank/DDBJ whole genome shotgun (WGS) entry which is preliminary data.</text>
</comment>
<evidence type="ECO:0000313" key="3">
    <source>
        <dbReference type="EMBL" id="KAK9297452.1"/>
    </source>
</evidence>
<proteinExistence type="predicted"/>
<dbReference type="InterPro" id="IPR023340">
    <property type="entry name" value="UMA"/>
</dbReference>
<gene>
    <name evidence="3" type="ORF">QLX08_008872</name>
</gene>
<sequence length="152" mass="17206">MSWFFGRKKQHKDSPSDSTEEQEQSKQNDGFELFPSWSPATPTNKGHDDGTVSYPSGNLYPYVPAVSEFGQLLPPDSSKDFNQGENAPHYLNGVPFKLCKRLEISANNDLEIDQLRIGEILSFIERIESQNYDYSFSLEEGIMAEMSSRNGE</sequence>
<reference evidence="3 4" key="1">
    <citation type="submission" date="2024-05" db="EMBL/GenBank/DDBJ databases">
        <title>The nuclear and mitochondrial genome assemblies of Tetragonisca angustula (Apidae: Meliponini), a tiny yet remarkable pollinator in the Neotropics.</title>
        <authorList>
            <person name="Ferrari R."/>
            <person name="Ricardo P.C."/>
            <person name="Dias F.C."/>
            <person name="Araujo N.S."/>
            <person name="Soares D.O."/>
            <person name="Zhou Q.-S."/>
            <person name="Zhu C.-D."/>
            <person name="Coutinho L."/>
            <person name="Airas M.C."/>
            <person name="Batista T.M."/>
        </authorList>
    </citation>
    <scope>NUCLEOTIDE SEQUENCE [LARGE SCALE GENOMIC DNA]</scope>
    <source>
        <strain evidence="3">ASF017062</strain>
        <tissue evidence="3">Abdomen</tissue>
    </source>
</reference>
<dbReference type="Proteomes" id="UP001432146">
    <property type="component" value="Unassembled WGS sequence"/>
</dbReference>
<feature type="domain" description="UMA" evidence="2">
    <location>
        <begin position="91"/>
        <end position="143"/>
    </location>
</feature>
<evidence type="ECO:0000256" key="1">
    <source>
        <dbReference type="SAM" id="MobiDB-lite"/>
    </source>
</evidence>
<accession>A0AAW0ZIT4</accession>
<dbReference type="EMBL" id="JAWNGG020000191">
    <property type="protein sequence ID" value="KAK9297452.1"/>
    <property type="molecule type" value="Genomic_DNA"/>
</dbReference>
<feature type="compositionally biased region" description="Basic residues" evidence="1">
    <location>
        <begin position="1"/>
        <end position="11"/>
    </location>
</feature>
<name>A0AAW0ZIT4_9HYME</name>
<dbReference type="AlphaFoldDB" id="A0AAW0ZIT4"/>
<organism evidence="3 4">
    <name type="scientific">Tetragonisca angustula</name>
    <dbReference type="NCBI Taxonomy" id="166442"/>
    <lineage>
        <taxon>Eukaryota</taxon>
        <taxon>Metazoa</taxon>
        <taxon>Ecdysozoa</taxon>
        <taxon>Arthropoda</taxon>
        <taxon>Hexapoda</taxon>
        <taxon>Insecta</taxon>
        <taxon>Pterygota</taxon>
        <taxon>Neoptera</taxon>
        <taxon>Endopterygota</taxon>
        <taxon>Hymenoptera</taxon>
        <taxon>Apocrita</taxon>
        <taxon>Aculeata</taxon>
        <taxon>Apoidea</taxon>
        <taxon>Anthophila</taxon>
        <taxon>Apidae</taxon>
        <taxon>Tetragonisca</taxon>
    </lineage>
</organism>
<feature type="region of interest" description="Disordered" evidence="1">
    <location>
        <begin position="1"/>
        <end position="54"/>
    </location>
</feature>
<dbReference type="PROSITE" id="PS51497">
    <property type="entry name" value="UMA"/>
    <property type="match status" value="1"/>
</dbReference>